<evidence type="ECO:0008006" key="3">
    <source>
        <dbReference type="Google" id="ProtNLM"/>
    </source>
</evidence>
<organism evidence="1 2">
    <name type="scientific">Deinococcus ficus</name>
    <dbReference type="NCBI Taxonomy" id="317577"/>
    <lineage>
        <taxon>Bacteria</taxon>
        <taxon>Thermotogati</taxon>
        <taxon>Deinococcota</taxon>
        <taxon>Deinococci</taxon>
        <taxon>Deinococcales</taxon>
        <taxon>Deinococcaceae</taxon>
        <taxon>Deinococcus</taxon>
    </lineage>
</organism>
<dbReference type="RefSeq" id="WP_027463435.1">
    <property type="nucleotide sequence ID" value="NZ_CP021081.1"/>
</dbReference>
<dbReference type="STRING" id="317577.GCA_000419625_01568"/>
<accession>A0A221SYA9</accession>
<dbReference type="Gene3D" id="3.30.70.1280">
    <property type="entry name" value="SP0830-like domains"/>
    <property type="match status" value="1"/>
</dbReference>
<protein>
    <recommendedName>
        <fullName evidence="3">DUF1697 domain-containing protein</fullName>
    </recommendedName>
</protein>
<dbReference type="AlphaFoldDB" id="A0A221SYA9"/>
<evidence type="ECO:0000313" key="1">
    <source>
        <dbReference type="EMBL" id="ASN81586.1"/>
    </source>
</evidence>
<dbReference type="SUPFAM" id="SSF160379">
    <property type="entry name" value="SP0830-like"/>
    <property type="match status" value="1"/>
</dbReference>
<evidence type="ECO:0000313" key="2">
    <source>
        <dbReference type="Proteomes" id="UP000259030"/>
    </source>
</evidence>
<dbReference type="Pfam" id="PF08002">
    <property type="entry name" value="DUF1697"/>
    <property type="match status" value="1"/>
</dbReference>
<dbReference type="PANTHER" id="PTHR36439">
    <property type="entry name" value="BLL4334 PROTEIN"/>
    <property type="match status" value="1"/>
</dbReference>
<sequence>MHVALLRSVNLGKQRKVSMAALRALFADLGYPGARTYIQSGNVVFAAPGEDEAALAVKLRAAIEAMTGFEVAVVVRSAAAWEEAVRACPFDPGEVNVAAAFLGAEPRPEGLAALRARDFGAERWTVVGRTLYQTVPDGVKNVRLSHALIERQLGCPATVRNWRTVLAVGEMLRPAAG</sequence>
<reference evidence="1 2" key="1">
    <citation type="submission" date="2017-05" db="EMBL/GenBank/DDBJ databases">
        <title>The complete genome sequence of Deinococcus ficus isolated from the rhizosphere of the Ficus religiosa L. in Taiwan.</title>
        <authorList>
            <person name="Wu K.-M."/>
            <person name="Liao T.-L."/>
            <person name="Liu Y.-M."/>
            <person name="Young C.-C."/>
            <person name="Tsai S.-F."/>
        </authorList>
    </citation>
    <scope>NUCLEOTIDE SEQUENCE [LARGE SCALE GENOMIC DNA]</scope>
    <source>
        <strain evidence="1 2">CC-FR2-10</strain>
    </source>
</reference>
<dbReference type="InterPro" id="IPR012545">
    <property type="entry name" value="DUF1697"/>
</dbReference>
<keyword evidence="2" id="KW-1185">Reference proteome</keyword>
<gene>
    <name evidence="1" type="ORF">DFI_11790</name>
</gene>
<name>A0A221SYA9_9DEIO</name>
<dbReference type="KEGG" id="dfc:DFI_11790"/>
<dbReference type="PANTHER" id="PTHR36439:SF1">
    <property type="entry name" value="DUF1697 DOMAIN-CONTAINING PROTEIN"/>
    <property type="match status" value="1"/>
</dbReference>
<dbReference type="Proteomes" id="UP000259030">
    <property type="component" value="Chromosome"/>
</dbReference>
<dbReference type="PIRSF" id="PIRSF008502">
    <property type="entry name" value="UCP008502"/>
    <property type="match status" value="1"/>
</dbReference>
<proteinExistence type="predicted"/>
<dbReference type="EMBL" id="CP021081">
    <property type="protein sequence ID" value="ASN81586.1"/>
    <property type="molecule type" value="Genomic_DNA"/>
</dbReference>